<evidence type="ECO:0000313" key="2">
    <source>
        <dbReference type="Proteomes" id="UP000229907"/>
    </source>
</evidence>
<protein>
    <submittedName>
        <fullName evidence="1">Uncharacterized protein</fullName>
    </submittedName>
</protein>
<sequence>MLAVLVAMSFAGCAQRSTDSPASTTSVGVDTQEGSLMNSVRTEFTPKALRAYVEYVYGDEAGRFLGSAVVEGRKTVPIAEVDGAPATAYAITYYCDPAHDVPFDIGMQQGRRYRQMVHVEGCPKLGDSGTVSMAESQLSGATGVTVDAGRGRVLVVVYEIKDDQEN</sequence>
<evidence type="ECO:0000313" key="1">
    <source>
        <dbReference type="EMBL" id="ATU21023.1"/>
    </source>
</evidence>
<dbReference type="Proteomes" id="UP000229907">
    <property type="component" value="Chromosome"/>
</dbReference>
<dbReference type="EMBL" id="CP018044">
    <property type="protein sequence ID" value="ATU21023.1"/>
    <property type="molecule type" value="Genomic_DNA"/>
</dbReference>
<dbReference type="AlphaFoldDB" id="A0A2D3D7G9"/>
<reference evidence="1 2" key="1">
    <citation type="submission" date="2016-11" db="EMBL/GenBank/DDBJ databases">
        <title>complete genome sequence of Bifidobacterium choerinum strain FMB-1.</title>
        <authorList>
            <person name="Park C.-S."/>
            <person name="Jung D.-H."/>
            <person name="Choi D.-S."/>
        </authorList>
    </citation>
    <scope>NUCLEOTIDE SEQUENCE [LARGE SCALE GENOMIC DNA]</scope>
    <source>
        <strain evidence="1 2">FMB-1</strain>
    </source>
</reference>
<proteinExistence type="predicted"/>
<dbReference type="KEGG" id="bcho:BcFMB_08935"/>
<gene>
    <name evidence="1" type="ORF">BcFMB_08935</name>
</gene>
<accession>A0A2D3D7G9</accession>
<name>A0A2D3D7G9_9BIFI</name>
<organism evidence="1 2">
    <name type="scientific">Bifidobacterium choerinum</name>
    <dbReference type="NCBI Taxonomy" id="35760"/>
    <lineage>
        <taxon>Bacteria</taxon>
        <taxon>Bacillati</taxon>
        <taxon>Actinomycetota</taxon>
        <taxon>Actinomycetes</taxon>
        <taxon>Bifidobacteriales</taxon>
        <taxon>Bifidobacteriaceae</taxon>
        <taxon>Bifidobacterium</taxon>
    </lineage>
</organism>